<protein>
    <recommendedName>
        <fullName evidence="12">Ubiquitin carboxyl-terminal hydrolase 26</fullName>
        <ecNumber evidence="4">3.4.19.12</ecNumber>
    </recommendedName>
    <alternativeName>
        <fullName evidence="15">Deubiquitinating enzyme 26</fullName>
    </alternativeName>
    <alternativeName>
        <fullName evidence="13">Ubiquitin thioesterase 26</fullName>
    </alternativeName>
    <alternativeName>
        <fullName evidence="14">Ubiquitin-specific-processing protease 26</fullName>
    </alternativeName>
</protein>
<evidence type="ECO:0000256" key="13">
    <source>
        <dbReference type="ARBA" id="ARBA00075174"/>
    </source>
</evidence>
<keyword evidence="19" id="KW-1185">Reference proteome</keyword>
<dbReference type="RefSeq" id="XP_039144262.1">
    <property type="nucleotide sequence ID" value="XM_039288328.1"/>
</dbReference>
<evidence type="ECO:0000259" key="18">
    <source>
        <dbReference type="PROSITE" id="PS51283"/>
    </source>
</evidence>
<dbReference type="InterPro" id="IPR001394">
    <property type="entry name" value="Peptidase_C19_UCH"/>
</dbReference>
<evidence type="ECO:0000256" key="3">
    <source>
        <dbReference type="ARBA" id="ARBA00009085"/>
    </source>
</evidence>
<evidence type="ECO:0000256" key="6">
    <source>
        <dbReference type="ARBA" id="ARBA00022737"/>
    </source>
</evidence>
<feature type="region of interest" description="Disordered" evidence="16">
    <location>
        <begin position="1"/>
        <end position="23"/>
    </location>
</feature>
<name>A0AB40CW70_DIOCR</name>
<dbReference type="PANTHER" id="PTHR24006">
    <property type="entry name" value="UBIQUITIN CARBOXYL-TERMINAL HYDROLASE"/>
    <property type="match status" value="1"/>
</dbReference>
<dbReference type="Pfam" id="PF06337">
    <property type="entry name" value="DUSP"/>
    <property type="match status" value="1"/>
</dbReference>
<dbReference type="GO" id="GO:0005829">
    <property type="term" value="C:cytosol"/>
    <property type="evidence" value="ECO:0007669"/>
    <property type="project" value="TreeGrafter"/>
</dbReference>
<dbReference type="PANTHER" id="PTHR24006:SF722">
    <property type="entry name" value="UBIQUITIN CARBOXYL-TERMINAL HYDROLASE 48"/>
    <property type="match status" value="1"/>
</dbReference>
<dbReference type="InterPro" id="IPR028889">
    <property type="entry name" value="USP"/>
</dbReference>
<dbReference type="SUPFAM" id="SSF143791">
    <property type="entry name" value="DUSP-like"/>
    <property type="match status" value="1"/>
</dbReference>
<comment type="similarity">
    <text evidence="3">Belongs to the peptidase C19 family.</text>
</comment>
<feature type="domain" description="DUSP" evidence="18">
    <location>
        <begin position="512"/>
        <end position="604"/>
    </location>
</feature>
<evidence type="ECO:0000256" key="2">
    <source>
        <dbReference type="ARBA" id="ARBA00004123"/>
    </source>
</evidence>
<evidence type="ECO:0000313" key="20">
    <source>
        <dbReference type="RefSeq" id="XP_039144262.1"/>
    </source>
</evidence>
<dbReference type="EC" id="3.4.19.12" evidence="4"/>
<evidence type="ECO:0000256" key="10">
    <source>
        <dbReference type="ARBA" id="ARBA00023242"/>
    </source>
</evidence>
<evidence type="ECO:0000259" key="17">
    <source>
        <dbReference type="PROSITE" id="PS50235"/>
    </source>
</evidence>
<evidence type="ECO:0000256" key="9">
    <source>
        <dbReference type="ARBA" id="ARBA00022807"/>
    </source>
</evidence>
<keyword evidence="9" id="KW-0788">Thiol protease</keyword>
<dbReference type="InterPro" id="IPR029071">
    <property type="entry name" value="Ubiquitin-like_domsf"/>
</dbReference>
<dbReference type="GeneID" id="120281639"/>
<dbReference type="InterPro" id="IPR044743">
    <property type="entry name" value="Ubl_USP48"/>
</dbReference>
<keyword evidence="5" id="KW-0645">Protease</keyword>
<accession>A0AB40CW70</accession>
<dbReference type="InterPro" id="IPR033841">
    <property type="entry name" value="Pep_USP48"/>
</dbReference>
<comment type="subcellular location">
    <subcellularLocation>
        <location evidence="2">Nucleus</location>
    </subcellularLocation>
</comment>
<proteinExistence type="inferred from homology"/>
<dbReference type="GO" id="GO:0004843">
    <property type="term" value="F:cysteine-type deubiquitinase activity"/>
    <property type="evidence" value="ECO:0007669"/>
    <property type="project" value="UniProtKB-EC"/>
</dbReference>
<dbReference type="SMART" id="SM00695">
    <property type="entry name" value="DUSP"/>
    <property type="match status" value="1"/>
</dbReference>
<dbReference type="PROSITE" id="PS51283">
    <property type="entry name" value="DUSP"/>
    <property type="match status" value="2"/>
</dbReference>
<dbReference type="PROSITE" id="PS50235">
    <property type="entry name" value="USP_3"/>
    <property type="match status" value="1"/>
</dbReference>
<dbReference type="InterPro" id="IPR038765">
    <property type="entry name" value="Papain-like_cys_pep_sf"/>
</dbReference>
<dbReference type="InterPro" id="IPR035927">
    <property type="entry name" value="DUSP-like_sf"/>
</dbReference>
<keyword evidence="8 20" id="KW-0378">Hydrolase</keyword>
<evidence type="ECO:0000256" key="4">
    <source>
        <dbReference type="ARBA" id="ARBA00012759"/>
    </source>
</evidence>
<dbReference type="Proteomes" id="UP001515500">
    <property type="component" value="Chromosome 18"/>
</dbReference>
<keyword evidence="6" id="KW-0677">Repeat</keyword>
<dbReference type="GO" id="GO:0006508">
    <property type="term" value="P:proteolysis"/>
    <property type="evidence" value="ECO:0007669"/>
    <property type="project" value="UniProtKB-KW"/>
</dbReference>
<dbReference type="CDD" id="cd01795">
    <property type="entry name" value="Ubl_USP48"/>
    <property type="match status" value="1"/>
</dbReference>
<dbReference type="Gene3D" id="3.90.70.10">
    <property type="entry name" value="Cysteine proteinases"/>
    <property type="match status" value="1"/>
</dbReference>
<sequence>MSRPNTRSKNKRHRTETTDDPSSEILRKIHLTGELSESDISQLYSLWKPTCHGCRVNLKDSPNCFCGLIPPPNGTRKTGLWQKMSDLIVSLGPDPSKDLRSSNDTPAGLTNLGATCYANSILQCLYMNTLFRAGIFSVEPEILKRHPVLDQLARLFAQLHSSKMAFIDSAPFIKTLELDNGVQQDSHEFLTLFLSLLEHSLNQSKGSTAKTIVQDLFRGSVSNLTRCSVCGKDSEASSKTEDFYELELNIKGLNSLDESLDDYLSLEQLHGENQYFCESCGMRVDATRCIKLRSLPPVLNFQLKRYVFLPKTTTKKKITSAFSFPRIIDMGKKAQNPPESDLIYELSAILIHKGTAVNSGHYVAHIKDENSGQWWEFDDEHVSKLGFHPFGENSSKSSKKLETLQSVDCPVKDEHVVNGGHADTGRLSVSGSNLFAHEEIFSSTDAYMLMYNRININGCEVKSHRTCRVDDMGLNAKSSALPLHLSEEIQELNTSYDTACKEYQAKKDSQVAYISERREEVKSFLSEAPVKPLEEPYCWISTEWLRQWSDTIAPSSIDNSVIQCSHGKVPITKVTQMKRLSKTIWQKLLSKYGGGPTLTNGDYCIDCIKERAGTSVSADDYRERRASFRELAEACLAGNQPNSSYFVSKTWLVHWLRRKNADCPSDADAGPTSSLRCPHGDLLPEQAAGAKRVVVPESLWLFFYETACSVNPDDLLGCFAFPSDSVPCEICSRDLSEVACLEGSIRAAKLRQRQNHEKLIQGKSFALNPGSKYFLIPSWWLAKWRAYLNATGKNTSYSLEPESLEVIIDSLICKQHSRLLEKPLELVCKRGVINQRVSTTDGLTIIPESDWKLFCEEWNLPETKGISAEITLTNSSSSGLLGSCKETPISDEDLKHSIDESNDELEAREPFIITIPEICESCIGEKESCELMRKLNYSEGDICVHLVRGKEVPRSILEASCAASEPDRRTSKRSRKTSFGNSINLNVSATTSIYQLKMMIWEAFGTTWVIDSLRKPTNVVKENQKLHKGSVEIEGDTATLADKNIFPGDVLWVRDTEIHENRDIADELSEQKTEAQLVEEGFRGTLLISDVYIQDT</sequence>
<dbReference type="PROSITE" id="PS00973">
    <property type="entry name" value="USP_2"/>
    <property type="match status" value="1"/>
</dbReference>
<dbReference type="CDD" id="cd02668">
    <property type="entry name" value="Peptidase_C19L"/>
    <property type="match status" value="1"/>
</dbReference>
<dbReference type="SUPFAM" id="SSF54236">
    <property type="entry name" value="Ubiquitin-like"/>
    <property type="match status" value="1"/>
</dbReference>
<dbReference type="InterPro" id="IPR050164">
    <property type="entry name" value="Peptidase_C19"/>
</dbReference>
<dbReference type="InterPro" id="IPR006615">
    <property type="entry name" value="Pept_C19_DUSP"/>
</dbReference>
<reference evidence="20 21" key="1">
    <citation type="submission" date="2025-04" db="UniProtKB">
        <authorList>
            <consortium name="RefSeq"/>
        </authorList>
    </citation>
    <scope>IDENTIFICATION</scope>
</reference>
<comment type="catalytic activity">
    <reaction evidence="1">
        <text>Thiol-dependent hydrolysis of ester, thioester, amide, peptide and isopeptide bonds formed by the C-terminal Gly of ubiquitin (a 76-residue protein attached to proteins as an intracellular targeting signal).</text>
        <dbReference type="EC" id="3.4.19.12"/>
    </reaction>
</comment>
<evidence type="ECO:0000256" key="15">
    <source>
        <dbReference type="ARBA" id="ARBA00082179"/>
    </source>
</evidence>
<dbReference type="FunFam" id="3.30.2230.10:FF:000005">
    <property type="entry name" value="Ubiquitin carboxyl-terminal hydrolase 26"/>
    <property type="match status" value="1"/>
</dbReference>
<evidence type="ECO:0000313" key="19">
    <source>
        <dbReference type="Proteomes" id="UP001515500"/>
    </source>
</evidence>
<evidence type="ECO:0000256" key="12">
    <source>
        <dbReference type="ARBA" id="ARBA00071636"/>
    </source>
</evidence>
<dbReference type="PROSITE" id="PS00972">
    <property type="entry name" value="USP_1"/>
    <property type="match status" value="1"/>
</dbReference>
<evidence type="ECO:0000313" key="21">
    <source>
        <dbReference type="RefSeq" id="XP_039144263.1"/>
    </source>
</evidence>
<gene>
    <name evidence="20 21" type="primary">LOC120281639</name>
</gene>
<evidence type="ECO:0000256" key="8">
    <source>
        <dbReference type="ARBA" id="ARBA00022801"/>
    </source>
</evidence>
<feature type="domain" description="USP" evidence="17">
    <location>
        <begin position="107"/>
        <end position="454"/>
    </location>
</feature>
<evidence type="ECO:0000256" key="7">
    <source>
        <dbReference type="ARBA" id="ARBA00022786"/>
    </source>
</evidence>
<evidence type="ECO:0000256" key="11">
    <source>
        <dbReference type="ARBA" id="ARBA00056392"/>
    </source>
</evidence>
<dbReference type="GO" id="GO:0004197">
    <property type="term" value="F:cysteine-type endopeptidase activity"/>
    <property type="evidence" value="ECO:0007669"/>
    <property type="project" value="InterPro"/>
</dbReference>
<evidence type="ECO:0000256" key="14">
    <source>
        <dbReference type="ARBA" id="ARBA00078771"/>
    </source>
</evidence>
<dbReference type="RefSeq" id="XP_039144263.1">
    <property type="nucleotide sequence ID" value="XM_039288329.1"/>
</dbReference>
<dbReference type="SUPFAM" id="SSF54001">
    <property type="entry name" value="Cysteine proteinases"/>
    <property type="match status" value="1"/>
</dbReference>
<dbReference type="AlphaFoldDB" id="A0AB40CW70"/>
<keyword evidence="7" id="KW-0833">Ubl conjugation pathway</keyword>
<feature type="compositionally biased region" description="Basic residues" evidence="16">
    <location>
        <begin position="1"/>
        <end position="14"/>
    </location>
</feature>
<dbReference type="GO" id="GO:0005634">
    <property type="term" value="C:nucleus"/>
    <property type="evidence" value="ECO:0007669"/>
    <property type="project" value="UniProtKB-SubCell"/>
</dbReference>
<keyword evidence="10" id="KW-0539">Nucleus</keyword>
<evidence type="ECO:0000256" key="5">
    <source>
        <dbReference type="ARBA" id="ARBA00022670"/>
    </source>
</evidence>
<dbReference type="Gene3D" id="3.30.2230.10">
    <property type="entry name" value="DUSP-like"/>
    <property type="match status" value="2"/>
</dbReference>
<dbReference type="FunFam" id="3.90.70.10:FF:000049">
    <property type="entry name" value="ubiquitin carboxyl-terminal hydrolase 48"/>
    <property type="match status" value="1"/>
</dbReference>
<dbReference type="Pfam" id="PF00443">
    <property type="entry name" value="UCH"/>
    <property type="match status" value="1"/>
</dbReference>
<evidence type="ECO:0000256" key="1">
    <source>
        <dbReference type="ARBA" id="ARBA00000707"/>
    </source>
</evidence>
<comment type="function">
    <text evidence="11">Recognizes and hydrolyzes the peptide bond at the C-terminal Gly of ubiquitin. Involved in the processing of poly-ubiquitin precursors as well as that of ubiquitinated proteins. Deubiquitinates H2BK143ub1 of histone H2B.</text>
</comment>
<feature type="domain" description="DUSP" evidence="18">
    <location>
        <begin position="747"/>
        <end position="870"/>
    </location>
</feature>
<evidence type="ECO:0000256" key="16">
    <source>
        <dbReference type="SAM" id="MobiDB-lite"/>
    </source>
</evidence>
<dbReference type="GO" id="GO:0016579">
    <property type="term" value="P:protein deubiquitination"/>
    <property type="evidence" value="ECO:0007669"/>
    <property type="project" value="InterPro"/>
</dbReference>
<dbReference type="InterPro" id="IPR018200">
    <property type="entry name" value="USP_CS"/>
</dbReference>
<organism evidence="19 21">
    <name type="scientific">Dioscorea cayennensis subsp. rotundata</name>
    <name type="common">White Guinea yam</name>
    <name type="synonym">Dioscorea rotundata</name>
    <dbReference type="NCBI Taxonomy" id="55577"/>
    <lineage>
        <taxon>Eukaryota</taxon>
        <taxon>Viridiplantae</taxon>
        <taxon>Streptophyta</taxon>
        <taxon>Embryophyta</taxon>
        <taxon>Tracheophyta</taxon>
        <taxon>Spermatophyta</taxon>
        <taxon>Magnoliopsida</taxon>
        <taxon>Liliopsida</taxon>
        <taxon>Dioscoreales</taxon>
        <taxon>Dioscoreaceae</taxon>
        <taxon>Dioscorea</taxon>
    </lineage>
</organism>